<comment type="similarity">
    <text evidence="1 6">Belongs to the thioredoxin family.</text>
</comment>
<dbReference type="PROSITE" id="PS51352">
    <property type="entry name" value="THIOREDOXIN_2"/>
    <property type="match status" value="1"/>
</dbReference>
<accession>A0A2V3ZXL9</accession>
<dbReference type="AlphaFoldDB" id="A0A2V3ZXL9"/>
<dbReference type="Pfam" id="PF00085">
    <property type="entry name" value="Thioredoxin"/>
    <property type="match status" value="1"/>
</dbReference>
<dbReference type="PROSITE" id="PS00194">
    <property type="entry name" value="THIOREDOXIN_1"/>
    <property type="match status" value="1"/>
</dbReference>
<feature type="site" description="Contributes to redox potential value" evidence="7">
    <location>
        <position position="32"/>
    </location>
</feature>
<dbReference type="PANTHER" id="PTHR45663">
    <property type="entry name" value="GEO12009P1"/>
    <property type="match status" value="1"/>
</dbReference>
<feature type="site" description="Contributes to redox potential value" evidence="7">
    <location>
        <position position="31"/>
    </location>
</feature>
<reference evidence="10 11" key="1">
    <citation type="submission" date="2018-05" db="EMBL/GenBank/DDBJ databases">
        <title>Marinifilum breve JC075T sp. nov., a marine bacterium isolated from Yongle Blue Hole in the South China Sea.</title>
        <authorList>
            <person name="Fu T."/>
        </authorList>
    </citation>
    <scope>NUCLEOTIDE SEQUENCE [LARGE SCALE GENOMIC DNA]</scope>
    <source>
        <strain evidence="10 11">JC075</strain>
    </source>
</reference>
<proteinExistence type="inferred from homology"/>
<name>A0A2V3ZXL9_9BACT</name>
<dbReference type="PIRSF" id="PIRSF000077">
    <property type="entry name" value="Thioredoxin"/>
    <property type="match status" value="1"/>
</dbReference>
<evidence type="ECO:0000256" key="8">
    <source>
        <dbReference type="PIRSR" id="PIRSR000077-4"/>
    </source>
</evidence>
<keyword evidence="5 8" id="KW-0676">Redox-active center</keyword>
<evidence type="ECO:0000256" key="4">
    <source>
        <dbReference type="ARBA" id="ARBA00023157"/>
    </source>
</evidence>
<evidence type="ECO:0000256" key="1">
    <source>
        <dbReference type="ARBA" id="ARBA00008987"/>
    </source>
</evidence>
<evidence type="ECO:0000256" key="6">
    <source>
        <dbReference type="PIRNR" id="PIRNR000077"/>
    </source>
</evidence>
<dbReference type="InterPro" id="IPR036249">
    <property type="entry name" value="Thioredoxin-like_sf"/>
</dbReference>
<feature type="active site" description="Nucleophile" evidence="7">
    <location>
        <position position="33"/>
    </location>
</feature>
<dbReference type="GO" id="GO:0005737">
    <property type="term" value="C:cytoplasm"/>
    <property type="evidence" value="ECO:0007669"/>
    <property type="project" value="TreeGrafter"/>
</dbReference>
<evidence type="ECO:0000313" key="11">
    <source>
        <dbReference type="Proteomes" id="UP000248079"/>
    </source>
</evidence>
<evidence type="ECO:0000256" key="2">
    <source>
        <dbReference type="ARBA" id="ARBA00022448"/>
    </source>
</evidence>
<evidence type="ECO:0000259" key="9">
    <source>
        <dbReference type="PROSITE" id="PS51352"/>
    </source>
</evidence>
<dbReference type="EMBL" id="QFLI01000004">
    <property type="protein sequence ID" value="PXY01158.1"/>
    <property type="molecule type" value="Genomic_DNA"/>
</dbReference>
<dbReference type="PANTHER" id="PTHR45663:SF11">
    <property type="entry name" value="GEO12009P1"/>
    <property type="match status" value="1"/>
</dbReference>
<sequence length="107" mass="12095">MMKAIENAKELENLLKEEHAIFIDFYADTCPPCQALMPIVEKLAGDYEGKVEFHKLDVHKFPDLRTKYQIGSIPALFFVKNSEILDKSVGVVPESTLVDKLESLIKA</sequence>
<keyword evidence="4 8" id="KW-1015">Disulfide bond</keyword>
<dbReference type="Proteomes" id="UP000248079">
    <property type="component" value="Unassembled WGS sequence"/>
</dbReference>
<evidence type="ECO:0000313" key="10">
    <source>
        <dbReference type="EMBL" id="PXY01158.1"/>
    </source>
</evidence>
<feature type="active site" description="Nucleophile" evidence="7">
    <location>
        <position position="30"/>
    </location>
</feature>
<keyword evidence="2" id="KW-0813">Transport</keyword>
<feature type="disulfide bond" description="Redox-active" evidence="8">
    <location>
        <begin position="30"/>
        <end position="33"/>
    </location>
</feature>
<comment type="caution">
    <text evidence="10">The sequence shown here is derived from an EMBL/GenBank/DDBJ whole genome shotgun (WGS) entry which is preliminary data.</text>
</comment>
<evidence type="ECO:0000256" key="5">
    <source>
        <dbReference type="ARBA" id="ARBA00023284"/>
    </source>
</evidence>
<evidence type="ECO:0000256" key="3">
    <source>
        <dbReference type="ARBA" id="ARBA00022982"/>
    </source>
</evidence>
<dbReference type="SUPFAM" id="SSF52833">
    <property type="entry name" value="Thioredoxin-like"/>
    <property type="match status" value="1"/>
</dbReference>
<dbReference type="GO" id="GO:0015035">
    <property type="term" value="F:protein-disulfide reductase activity"/>
    <property type="evidence" value="ECO:0007669"/>
    <property type="project" value="InterPro"/>
</dbReference>
<dbReference type="Gene3D" id="3.40.30.10">
    <property type="entry name" value="Glutaredoxin"/>
    <property type="match status" value="1"/>
</dbReference>
<dbReference type="CDD" id="cd02947">
    <property type="entry name" value="TRX_family"/>
    <property type="match status" value="1"/>
</dbReference>
<keyword evidence="3" id="KW-0249">Electron transport</keyword>
<dbReference type="OrthoDB" id="411356at2"/>
<evidence type="ECO:0000256" key="7">
    <source>
        <dbReference type="PIRSR" id="PIRSR000077-1"/>
    </source>
</evidence>
<protein>
    <recommendedName>
        <fullName evidence="6">Thioredoxin</fullName>
    </recommendedName>
</protein>
<dbReference type="InterPro" id="IPR005746">
    <property type="entry name" value="Thioredoxin"/>
</dbReference>
<feature type="domain" description="Thioredoxin" evidence="9">
    <location>
        <begin position="1"/>
        <end position="107"/>
    </location>
</feature>
<gene>
    <name evidence="10" type="ORF">DF185_10935</name>
</gene>
<organism evidence="10 11">
    <name type="scientific">Marinifilum breve</name>
    <dbReference type="NCBI Taxonomy" id="2184082"/>
    <lineage>
        <taxon>Bacteria</taxon>
        <taxon>Pseudomonadati</taxon>
        <taxon>Bacteroidota</taxon>
        <taxon>Bacteroidia</taxon>
        <taxon>Marinilabiliales</taxon>
        <taxon>Marinifilaceae</taxon>
    </lineage>
</organism>
<dbReference type="InterPro" id="IPR013766">
    <property type="entry name" value="Thioredoxin_domain"/>
</dbReference>
<feature type="site" description="Deprotonates C-terminal active site Cys" evidence="7">
    <location>
        <position position="24"/>
    </location>
</feature>
<keyword evidence="11" id="KW-1185">Reference proteome</keyword>
<dbReference type="InterPro" id="IPR017937">
    <property type="entry name" value="Thioredoxin_CS"/>
</dbReference>